<comment type="caution">
    <text evidence="1">The sequence shown here is derived from an EMBL/GenBank/DDBJ whole genome shotgun (WGS) entry which is preliminary data.</text>
</comment>
<proteinExistence type="predicted"/>
<dbReference type="Proteomes" id="UP000187203">
    <property type="component" value="Unassembled WGS sequence"/>
</dbReference>
<evidence type="ECO:0000313" key="2">
    <source>
        <dbReference type="Proteomes" id="UP000187203"/>
    </source>
</evidence>
<evidence type="ECO:0000313" key="1">
    <source>
        <dbReference type="EMBL" id="OMO87753.1"/>
    </source>
</evidence>
<keyword evidence="2" id="KW-1185">Reference proteome</keyword>
<dbReference type="EMBL" id="AWUE01017259">
    <property type="protein sequence ID" value="OMO87753.1"/>
    <property type="molecule type" value="Genomic_DNA"/>
</dbReference>
<accession>A0A1R3IYW3</accession>
<name>A0A1R3IYW3_9ROSI</name>
<organism evidence="1 2">
    <name type="scientific">Corchorus olitorius</name>
    <dbReference type="NCBI Taxonomy" id="93759"/>
    <lineage>
        <taxon>Eukaryota</taxon>
        <taxon>Viridiplantae</taxon>
        <taxon>Streptophyta</taxon>
        <taxon>Embryophyta</taxon>
        <taxon>Tracheophyta</taxon>
        <taxon>Spermatophyta</taxon>
        <taxon>Magnoliopsida</taxon>
        <taxon>eudicotyledons</taxon>
        <taxon>Gunneridae</taxon>
        <taxon>Pentapetalae</taxon>
        <taxon>rosids</taxon>
        <taxon>malvids</taxon>
        <taxon>Malvales</taxon>
        <taxon>Malvaceae</taxon>
        <taxon>Grewioideae</taxon>
        <taxon>Apeibeae</taxon>
        <taxon>Corchorus</taxon>
    </lineage>
</organism>
<protein>
    <submittedName>
        <fullName evidence="1">Uncharacterized protein</fullName>
    </submittedName>
</protein>
<sequence length="130" mass="14539">MDRVWTGSGLCTSGLGHGLPGRTVGQRVKSGRVMSDYIFFLFFFVSKPQPLPLPWWSPYQSSGQPPMTPRFCRKLLLTVPVSDLVSFLPKTVSKPPKLTLPEPRSCFRSDGFYRLCFIDKPTEPKSIGAS</sequence>
<reference evidence="2" key="1">
    <citation type="submission" date="2013-09" db="EMBL/GenBank/DDBJ databases">
        <title>Corchorus olitorius genome sequencing.</title>
        <authorList>
            <person name="Alam M."/>
            <person name="Haque M.S."/>
            <person name="Islam M.S."/>
            <person name="Emdad E.M."/>
            <person name="Islam M.M."/>
            <person name="Ahmed B."/>
            <person name="Halim A."/>
            <person name="Hossen Q.M.M."/>
            <person name="Hossain M.Z."/>
            <person name="Ahmed R."/>
            <person name="Khan M.M."/>
            <person name="Islam R."/>
            <person name="Rashid M.M."/>
            <person name="Khan S.A."/>
            <person name="Rahman M.S."/>
            <person name="Alam M."/>
            <person name="Yahiya A.S."/>
            <person name="Khan M.S."/>
            <person name="Azam M.S."/>
            <person name="Haque T."/>
            <person name="Lashkar M.Z.H."/>
            <person name="Akhand A.I."/>
            <person name="Morshed G."/>
            <person name="Roy S."/>
            <person name="Uddin K.S."/>
            <person name="Rabeya T."/>
            <person name="Hossain A.S."/>
            <person name="Chowdhury A."/>
            <person name="Snigdha A.R."/>
            <person name="Mortoza M.S."/>
            <person name="Matin S.A."/>
            <person name="Hoque S.M.E."/>
            <person name="Islam M.K."/>
            <person name="Roy D.K."/>
            <person name="Haider R."/>
            <person name="Moosa M.M."/>
            <person name="Elias S.M."/>
            <person name="Hasan A.M."/>
            <person name="Jahan S."/>
            <person name="Shafiuddin M."/>
            <person name="Mahmood N."/>
            <person name="Shommy N.S."/>
        </authorList>
    </citation>
    <scope>NUCLEOTIDE SEQUENCE [LARGE SCALE GENOMIC DNA]</scope>
    <source>
        <strain evidence="2">cv. O-4</strain>
    </source>
</reference>
<gene>
    <name evidence="1" type="ORF">COLO4_20584</name>
</gene>
<dbReference type="AlphaFoldDB" id="A0A1R3IYW3"/>